<dbReference type="AlphaFoldDB" id="A0A284QN60"/>
<evidence type="ECO:0000313" key="3">
    <source>
        <dbReference type="EMBL" id="SJK97912.1"/>
    </source>
</evidence>
<keyword evidence="4" id="KW-1185">Reference proteome</keyword>
<evidence type="ECO:0000256" key="2">
    <source>
        <dbReference type="SAM" id="Phobius"/>
    </source>
</evidence>
<dbReference type="Proteomes" id="UP000219338">
    <property type="component" value="Unassembled WGS sequence"/>
</dbReference>
<name>A0A284QN60_ARMOS</name>
<dbReference type="OMA" id="PAWYLNG"/>
<dbReference type="GO" id="GO:0033617">
    <property type="term" value="P:mitochondrial respiratory chain complex IV assembly"/>
    <property type="evidence" value="ECO:0007669"/>
    <property type="project" value="InterPro"/>
</dbReference>
<feature type="region of interest" description="Disordered" evidence="1">
    <location>
        <begin position="20"/>
        <end position="41"/>
    </location>
</feature>
<dbReference type="PANTHER" id="PTHR28523:SF1">
    <property type="entry name" value="CYTOCHROME C OXIDASE ASSEMBLY FACTOR 1"/>
    <property type="match status" value="1"/>
</dbReference>
<proteinExistence type="predicted"/>
<keyword evidence="2" id="KW-0472">Membrane</keyword>
<gene>
    <name evidence="3" type="ORF">ARMOST_01168</name>
</gene>
<dbReference type="InterPro" id="IPR014807">
    <property type="entry name" value="Coa1"/>
</dbReference>
<accession>A0A284QN60</accession>
<dbReference type="GO" id="GO:0005743">
    <property type="term" value="C:mitochondrial inner membrane"/>
    <property type="evidence" value="ECO:0007669"/>
    <property type="project" value="TreeGrafter"/>
</dbReference>
<sequence length="185" mass="20904">MALSLSRACFRTRLHRTFATNFPRRPPPPTEPPHVEMFSDTSRPRPFRELPRIKRRWPAILALSVVGVAAWGVFYSYATNQQKISSSVFKQVLRTAREDEGLRGVLGEALRPQPEWWLNGEPRVLGAINILQGHVDLSFRIRGSKGSGTVYFTSVRREKGIPYEILRFKVIADNGTVVSVDSSKA</sequence>
<evidence type="ECO:0000313" key="4">
    <source>
        <dbReference type="Proteomes" id="UP000219338"/>
    </source>
</evidence>
<keyword evidence="2" id="KW-0812">Transmembrane</keyword>
<keyword evidence="2" id="KW-1133">Transmembrane helix</keyword>
<feature type="transmembrane region" description="Helical" evidence="2">
    <location>
        <begin position="57"/>
        <end position="78"/>
    </location>
</feature>
<protein>
    <recommendedName>
        <fullName evidence="5">DUF1783-domain-containing protein</fullName>
    </recommendedName>
</protein>
<evidence type="ECO:0000256" key="1">
    <source>
        <dbReference type="SAM" id="MobiDB-lite"/>
    </source>
</evidence>
<dbReference type="OrthoDB" id="2100652at2759"/>
<dbReference type="Pfam" id="PF08695">
    <property type="entry name" value="Coa1"/>
    <property type="match status" value="1"/>
</dbReference>
<dbReference type="EMBL" id="FUEG01000001">
    <property type="protein sequence ID" value="SJK97912.1"/>
    <property type="molecule type" value="Genomic_DNA"/>
</dbReference>
<reference evidence="4" key="1">
    <citation type="journal article" date="2017" name="Nat. Ecol. Evol.">
        <title>Genome expansion and lineage-specific genetic innovations in the forest pathogenic fungi Armillaria.</title>
        <authorList>
            <person name="Sipos G."/>
            <person name="Prasanna A.N."/>
            <person name="Walter M.C."/>
            <person name="O'Connor E."/>
            <person name="Balint B."/>
            <person name="Krizsan K."/>
            <person name="Kiss B."/>
            <person name="Hess J."/>
            <person name="Varga T."/>
            <person name="Slot J."/>
            <person name="Riley R."/>
            <person name="Boka B."/>
            <person name="Rigling D."/>
            <person name="Barry K."/>
            <person name="Lee J."/>
            <person name="Mihaltcheva S."/>
            <person name="LaButti K."/>
            <person name="Lipzen A."/>
            <person name="Waldron R."/>
            <person name="Moloney N.M."/>
            <person name="Sperisen C."/>
            <person name="Kredics L."/>
            <person name="Vagvoelgyi C."/>
            <person name="Patrignani A."/>
            <person name="Fitzpatrick D."/>
            <person name="Nagy I."/>
            <person name="Doyle S."/>
            <person name="Anderson J.B."/>
            <person name="Grigoriev I.V."/>
            <person name="Gueldener U."/>
            <person name="Muensterkoetter M."/>
            <person name="Nagy L.G."/>
        </authorList>
    </citation>
    <scope>NUCLEOTIDE SEQUENCE [LARGE SCALE GENOMIC DNA]</scope>
    <source>
        <strain evidence="4">C18/9</strain>
    </source>
</reference>
<dbReference type="PANTHER" id="PTHR28523">
    <property type="entry name" value="CYTOCHROME C OXIDASE ASSEMBLY FACTOR 1"/>
    <property type="match status" value="1"/>
</dbReference>
<evidence type="ECO:0008006" key="5">
    <source>
        <dbReference type="Google" id="ProtNLM"/>
    </source>
</evidence>
<dbReference type="InterPro" id="IPR042432">
    <property type="entry name" value="Coa1_fungi"/>
</dbReference>
<organism evidence="3 4">
    <name type="scientific">Armillaria ostoyae</name>
    <name type="common">Armillaria root rot fungus</name>
    <dbReference type="NCBI Taxonomy" id="47428"/>
    <lineage>
        <taxon>Eukaryota</taxon>
        <taxon>Fungi</taxon>
        <taxon>Dikarya</taxon>
        <taxon>Basidiomycota</taxon>
        <taxon>Agaricomycotina</taxon>
        <taxon>Agaricomycetes</taxon>
        <taxon>Agaricomycetidae</taxon>
        <taxon>Agaricales</taxon>
        <taxon>Marasmiineae</taxon>
        <taxon>Physalacriaceae</taxon>
        <taxon>Armillaria</taxon>
    </lineage>
</organism>